<evidence type="ECO:0000313" key="5">
    <source>
        <dbReference type="EMBL" id="EKB51163.1"/>
    </source>
</evidence>
<name>K1LLB8_CECL9</name>
<dbReference type="Proteomes" id="UP000004478">
    <property type="component" value="Unassembled WGS sequence"/>
</dbReference>
<dbReference type="OrthoDB" id="9789742at2"/>
<reference evidence="5 6" key="1">
    <citation type="journal article" date="2012" name="J. Bacteriol.">
        <title>Draft Genome Sequence of Cecembia lonarensis Strain LW9T, Isolated from Lonar Lake, a Haloalkaline Lake in India.</title>
        <authorList>
            <person name="Shivaji S."/>
            <person name="Ara S."/>
            <person name="Singh A."/>
            <person name="Pinnaka A.K."/>
        </authorList>
    </citation>
    <scope>NUCLEOTIDE SEQUENCE [LARGE SCALE GENOMIC DNA]</scope>
    <source>
        <strain evidence="5 6">LW9</strain>
    </source>
</reference>
<dbReference type="CDD" id="cd16031">
    <property type="entry name" value="G6S_like"/>
    <property type="match status" value="1"/>
</dbReference>
<keyword evidence="6" id="KW-1185">Reference proteome</keyword>
<accession>K1LLB8</accession>
<dbReference type="RefSeq" id="WP_009183268.1">
    <property type="nucleotide sequence ID" value="NZ_AMGM01000002.1"/>
</dbReference>
<dbReference type="PANTHER" id="PTHR43108">
    <property type="entry name" value="N-ACETYLGLUCOSAMINE-6-SULFATASE FAMILY MEMBER"/>
    <property type="match status" value="1"/>
</dbReference>
<dbReference type="InterPro" id="IPR017850">
    <property type="entry name" value="Alkaline_phosphatase_core_sf"/>
</dbReference>
<sequence>MKSLKEFLLFSVIIAFAISCSTKTTKVHPAERPNIIFIMSDDHAYQAISAYDNRLIHTPNIDRLAEMGMLFTNASVTNSICAPSRATILTGKHSHLNGKVDNHFEFDTTNITFPQILQEAGYQTSLFGKLHFGNNPKGFDQFKILPGQGAYYNPEFITKHDGDIVVEGYATDIITDMTLDWLDKERDKEKPFMLMYWHKAPHRPWLMAERHLEDFTSRTFPEPETLFDDYSDRASPAAEAEMNILHHMSWAGDHKVFPELMDELSIPEIGYDIARYISFYDRLTESQKESFMNAYGKVNEEFAKAYPTMTDEDKMRWKYQRYMQDYLGTIQAVDENMGRLLDYLEANDLMENTIIVYTSDQGFYLGEHGWYDKRFIYDESFKTPLLIAWPGKVKPGSRSDELVQNLDFAQTFLEAAGIEAPLDMQGESLIPILTGKEDQWTRDAVYYHYYEYPAEHMVNRHYAIVTKDYKLVHYYYVEDQWELLDRKKDPLELKNFYNDSEYAEIRADLHQRLEDLRIKYKDNTAISQRYIDEFMEDAAAGKVWGISKEKANEIIQRRESVMRDR</sequence>
<dbReference type="GO" id="GO:0004065">
    <property type="term" value="F:arylsulfatase activity"/>
    <property type="evidence" value="ECO:0007669"/>
    <property type="project" value="UniProtKB-EC"/>
</dbReference>
<dbReference type="PATRIC" id="fig|1225176.3.peg.229"/>
<evidence type="ECO:0000259" key="4">
    <source>
        <dbReference type="Pfam" id="PF16347"/>
    </source>
</evidence>
<keyword evidence="2 5" id="KW-0378">Hydrolase</keyword>
<dbReference type="PROSITE" id="PS00523">
    <property type="entry name" value="SULFATASE_1"/>
    <property type="match status" value="1"/>
</dbReference>
<gene>
    <name evidence="5" type="primary">atsA_2</name>
    <name evidence="5" type="ORF">B879_00214</name>
</gene>
<feature type="domain" description="N-sulphoglucosamine sulphohydrolase C-terminal" evidence="4">
    <location>
        <begin position="366"/>
        <end position="518"/>
    </location>
</feature>
<evidence type="ECO:0000256" key="2">
    <source>
        <dbReference type="ARBA" id="ARBA00022801"/>
    </source>
</evidence>
<protein>
    <submittedName>
        <fullName evidence="5">Arylsulfatase</fullName>
        <ecNumber evidence="5">3.1.6.1</ecNumber>
    </submittedName>
</protein>
<dbReference type="AlphaFoldDB" id="K1LLB8"/>
<proteinExistence type="inferred from homology"/>
<comment type="caution">
    <text evidence="5">The sequence shown here is derived from an EMBL/GenBank/DDBJ whole genome shotgun (WGS) entry which is preliminary data.</text>
</comment>
<dbReference type="Pfam" id="PF01663">
    <property type="entry name" value="Phosphodiest"/>
    <property type="match status" value="1"/>
</dbReference>
<dbReference type="SUPFAM" id="SSF53649">
    <property type="entry name" value="Alkaline phosphatase-like"/>
    <property type="match status" value="1"/>
</dbReference>
<evidence type="ECO:0000313" key="6">
    <source>
        <dbReference type="Proteomes" id="UP000004478"/>
    </source>
</evidence>
<dbReference type="InterPro" id="IPR024607">
    <property type="entry name" value="Sulfatase_CS"/>
</dbReference>
<dbReference type="EC" id="3.1.6.1" evidence="5"/>
<dbReference type="Pfam" id="PF16347">
    <property type="entry name" value="SGSH_C"/>
    <property type="match status" value="1"/>
</dbReference>
<dbReference type="PANTHER" id="PTHR43108:SF6">
    <property type="entry name" value="N-SULPHOGLUCOSAMINE SULPHOHYDROLASE"/>
    <property type="match status" value="1"/>
</dbReference>
<dbReference type="InterPro" id="IPR002591">
    <property type="entry name" value="Phosphodiest/P_Trfase"/>
</dbReference>
<feature type="chain" id="PRO_5003847758" evidence="3">
    <location>
        <begin position="18"/>
        <end position="565"/>
    </location>
</feature>
<dbReference type="InterPro" id="IPR032506">
    <property type="entry name" value="SGSH_C"/>
</dbReference>
<organism evidence="5 6">
    <name type="scientific">Cecembia lonarensis (strain CCUG 58316 / KCTC 22772 / LW9)</name>
    <dbReference type="NCBI Taxonomy" id="1225176"/>
    <lineage>
        <taxon>Bacteria</taxon>
        <taxon>Pseudomonadati</taxon>
        <taxon>Bacteroidota</taxon>
        <taxon>Cytophagia</taxon>
        <taxon>Cytophagales</taxon>
        <taxon>Cyclobacteriaceae</taxon>
        <taxon>Cecembia</taxon>
    </lineage>
</organism>
<comment type="similarity">
    <text evidence="1">Belongs to the sulfatase family.</text>
</comment>
<dbReference type="PROSITE" id="PS51257">
    <property type="entry name" value="PROKAR_LIPOPROTEIN"/>
    <property type="match status" value="1"/>
</dbReference>
<feature type="signal peptide" evidence="3">
    <location>
        <begin position="1"/>
        <end position="17"/>
    </location>
</feature>
<evidence type="ECO:0000256" key="1">
    <source>
        <dbReference type="ARBA" id="ARBA00008779"/>
    </source>
</evidence>
<dbReference type="EMBL" id="AMGM01000002">
    <property type="protein sequence ID" value="EKB51163.1"/>
    <property type="molecule type" value="Genomic_DNA"/>
</dbReference>
<keyword evidence="3" id="KW-0732">Signal</keyword>
<evidence type="ECO:0000256" key="3">
    <source>
        <dbReference type="SAM" id="SignalP"/>
    </source>
</evidence>
<dbReference type="Gene3D" id="3.40.720.10">
    <property type="entry name" value="Alkaline Phosphatase, subunit A"/>
    <property type="match status" value="1"/>
</dbReference>